<comment type="caution">
    <text evidence="1">The sequence shown here is derived from an EMBL/GenBank/DDBJ whole genome shotgun (WGS) entry which is preliminary data.</text>
</comment>
<accession>A0ACA9QXF7</accession>
<dbReference type="EMBL" id="CAJVQC010039346">
    <property type="protein sequence ID" value="CAG8768312.1"/>
    <property type="molecule type" value="Genomic_DNA"/>
</dbReference>
<evidence type="ECO:0000313" key="2">
    <source>
        <dbReference type="Proteomes" id="UP000789920"/>
    </source>
</evidence>
<protein>
    <submittedName>
        <fullName evidence="1">15544_t:CDS:1</fullName>
    </submittedName>
</protein>
<proteinExistence type="predicted"/>
<feature type="non-terminal residue" evidence="1">
    <location>
        <position position="157"/>
    </location>
</feature>
<reference evidence="1" key="1">
    <citation type="submission" date="2021-06" db="EMBL/GenBank/DDBJ databases">
        <authorList>
            <person name="Kallberg Y."/>
            <person name="Tangrot J."/>
            <person name="Rosling A."/>
        </authorList>
    </citation>
    <scope>NUCLEOTIDE SEQUENCE</scope>
    <source>
        <strain evidence="1">MA461A</strain>
    </source>
</reference>
<organism evidence="1 2">
    <name type="scientific">Racocetra persica</name>
    <dbReference type="NCBI Taxonomy" id="160502"/>
    <lineage>
        <taxon>Eukaryota</taxon>
        <taxon>Fungi</taxon>
        <taxon>Fungi incertae sedis</taxon>
        <taxon>Mucoromycota</taxon>
        <taxon>Glomeromycotina</taxon>
        <taxon>Glomeromycetes</taxon>
        <taxon>Diversisporales</taxon>
        <taxon>Gigasporaceae</taxon>
        <taxon>Racocetra</taxon>
    </lineage>
</organism>
<sequence length="157" mass="18514">MFKKILSGDLYATDPKMWTCSCPAYLNSHFLLCKYLVQSVCLLKPNFFNKVIQYRSLSFWRHNDLILLAQGLEPVEEDELEEFELINEKNMPIEDMKPNDETDKELAEALQEYEESDDTIDNIIVEKSNKIQEQYRDTQFLLAAENAMYRIEKMLAK</sequence>
<keyword evidence="2" id="KW-1185">Reference proteome</keyword>
<dbReference type="Proteomes" id="UP000789920">
    <property type="component" value="Unassembled WGS sequence"/>
</dbReference>
<evidence type="ECO:0000313" key="1">
    <source>
        <dbReference type="EMBL" id="CAG8768312.1"/>
    </source>
</evidence>
<gene>
    <name evidence="1" type="ORF">RPERSI_LOCUS16086</name>
</gene>
<name>A0ACA9QXF7_9GLOM</name>